<dbReference type="InterPro" id="IPR020449">
    <property type="entry name" value="Tscrpt_reg_AraC-type_HTH"/>
</dbReference>
<dbReference type="InterPro" id="IPR032783">
    <property type="entry name" value="AraC_lig"/>
</dbReference>
<dbReference type="InterPro" id="IPR011051">
    <property type="entry name" value="RmlC_Cupin_sf"/>
</dbReference>
<dbReference type="EMBL" id="CP098747">
    <property type="protein sequence ID" value="USG62557.1"/>
    <property type="molecule type" value="Genomic_DNA"/>
</dbReference>
<dbReference type="PROSITE" id="PS00041">
    <property type="entry name" value="HTH_ARAC_FAMILY_1"/>
    <property type="match status" value="1"/>
</dbReference>
<sequence length="309" mass="34166">MDTLDDVLDTLDLKGAFYFRTNFSPPWAVEVPELQQAARFHLVVEGRLHIRFPSSGEQTVLGPGDLIVIPRGRSHILSDEAGKTAPSLETVLADAGYTGDGVLAVGDGEPHAKTKLICGHFSFRPEADHPILNALPDFQVMTASMRAENATLDEVIRMLVRQVFSGSKVGSAASVTRLSEVMFIELLRIGIENNKHLETVLSAFSDSQISQSLSLMHSRPEHLWTVESLAREIGMSRSRFANRFQSLLKMGPMSYLADWRLQKSLFLLHNSKKSVQEISSDSGYQSPAAFTRAFSDKFGIAPTKYRKSA</sequence>
<dbReference type="Proteomes" id="UP001056291">
    <property type="component" value="Chromosome"/>
</dbReference>
<keyword evidence="6" id="KW-1185">Reference proteome</keyword>
<dbReference type="Pfam" id="PF12833">
    <property type="entry name" value="HTH_18"/>
    <property type="match status" value="1"/>
</dbReference>
<dbReference type="InterPro" id="IPR018060">
    <property type="entry name" value="HTH_AraC"/>
</dbReference>
<keyword evidence="1" id="KW-0805">Transcription regulation</keyword>
<dbReference type="SUPFAM" id="SSF46689">
    <property type="entry name" value="Homeodomain-like"/>
    <property type="match status" value="2"/>
</dbReference>
<dbReference type="InterPro" id="IPR018062">
    <property type="entry name" value="HTH_AraC-typ_CS"/>
</dbReference>
<keyword evidence="2" id="KW-0238">DNA-binding</keyword>
<dbReference type="PANTHER" id="PTHR11019:SF159">
    <property type="entry name" value="TRANSCRIPTIONAL REGULATOR-RELATED"/>
    <property type="match status" value="1"/>
</dbReference>
<dbReference type="PROSITE" id="PS01124">
    <property type="entry name" value="HTH_ARAC_FAMILY_2"/>
    <property type="match status" value="1"/>
</dbReference>
<evidence type="ECO:0000256" key="2">
    <source>
        <dbReference type="ARBA" id="ARBA00023125"/>
    </source>
</evidence>
<keyword evidence="3" id="KW-0804">Transcription</keyword>
<dbReference type="InterPro" id="IPR014710">
    <property type="entry name" value="RmlC-like_jellyroll"/>
</dbReference>
<protein>
    <submittedName>
        <fullName evidence="5">AraC family transcriptional regulator</fullName>
    </submittedName>
</protein>
<dbReference type="Gene3D" id="1.10.10.60">
    <property type="entry name" value="Homeodomain-like"/>
    <property type="match status" value="2"/>
</dbReference>
<evidence type="ECO:0000256" key="3">
    <source>
        <dbReference type="ARBA" id="ARBA00023163"/>
    </source>
</evidence>
<dbReference type="PANTHER" id="PTHR11019">
    <property type="entry name" value="HTH-TYPE TRANSCRIPTIONAL REGULATOR NIMR"/>
    <property type="match status" value="1"/>
</dbReference>
<gene>
    <name evidence="5" type="ORF">NBZ79_06160</name>
</gene>
<dbReference type="Pfam" id="PF12852">
    <property type="entry name" value="Cupin_6"/>
    <property type="match status" value="1"/>
</dbReference>
<dbReference type="Gene3D" id="2.60.120.10">
    <property type="entry name" value="Jelly Rolls"/>
    <property type="match status" value="1"/>
</dbReference>
<dbReference type="SUPFAM" id="SSF51182">
    <property type="entry name" value="RmlC-like cupins"/>
    <property type="match status" value="1"/>
</dbReference>
<feature type="domain" description="HTH araC/xylS-type" evidence="4">
    <location>
        <begin position="210"/>
        <end position="308"/>
    </location>
</feature>
<evidence type="ECO:0000256" key="1">
    <source>
        <dbReference type="ARBA" id="ARBA00023015"/>
    </source>
</evidence>
<evidence type="ECO:0000313" key="6">
    <source>
        <dbReference type="Proteomes" id="UP001056291"/>
    </source>
</evidence>
<dbReference type="RefSeq" id="WP_251936425.1">
    <property type="nucleotide sequence ID" value="NZ_CP098747.1"/>
</dbReference>
<dbReference type="PRINTS" id="PR00032">
    <property type="entry name" value="HTHARAC"/>
</dbReference>
<evidence type="ECO:0000259" key="4">
    <source>
        <dbReference type="PROSITE" id="PS01124"/>
    </source>
</evidence>
<dbReference type="InterPro" id="IPR009057">
    <property type="entry name" value="Homeodomain-like_sf"/>
</dbReference>
<reference evidence="5" key="1">
    <citation type="submission" date="2022-06" db="EMBL/GenBank/DDBJ databases">
        <title>Sneathiella actinostolidae sp. nov., isolated from a sea anemonein the Western Pacific Ocean.</title>
        <authorList>
            <person name="Wei M.J."/>
        </authorList>
    </citation>
    <scope>NUCLEOTIDE SEQUENCE</scope>
    <source>
        <strain evidence="5">PHK-P5</strain>
    </source>
</reference>
<evidence type="ECO:0000313" key="5">
    <source>
        <dbReference type="EMBL" id="USG62557.1"/>
    </source>
</evidence>
<organism evidence="5 6">
    <name type="scientific">Sneathiella marina</name>
    <dbReference type="NCBI Taxonomy" id="2950108"/>
    <lineage>
        <taxon>Bacteria</taxon>
        <taxon>Pseudomonadati</taxon>
        <taxon>Pseudomonadota</taxon>
        <taxon>Alphaproteobacteria</taxon>
        <taxon>Sneathiellales</taxon>
        <taxon>Sneathiellaceae</taxon>
        <taxon>Sneathiella</taxon>
    </lineage>
</organism>
<accession>A0ABY4W6B2</accession>
<name>A0ABY4W6B2_9PROT</name>
<proteinExistence type="predicted"/>
<dbReference type="SMART" id="SM00342">
    <property type="entry name" value="HTH_ARAC"/>
    <property type="match status" value="1"/>
</dbReference>